<organism evidence="1">
    <name type="scientific">marine metagenome</name>
    <dbReference type="NCBI Taxonomy" id="408172"/>
    <lineage>
        <taxon>unclassified sequences</taxon>
        <taxon>metagenomes</taxon>
        <taxon>ecological metagenomes</taxon>
    </lineage>
</organism>
<protein>
    <recommendedName>
        <fullName evidence="2">Enoyl-CoA hydratase</fullName>
    </recommendedName>
</protein>
<dbReference type="GO" id="GO:0006635">
    <property type="term" value="P:fatty acid beta-oxidation"/>
    <property type="evidence" value="ECO:0007669"/>
    <property type="project" value="TreeGrafter"/>
</dbReference>
<dbReference type="CDD" id="cd06558">
    <property type="entry name" value="crotonase-like"/>
    <property type="match status" value="1"/>
</dbReference>
<gene>
    <name evidence="1" type="ORF">METZ01_LOCUS123313</name>
</gene>
<accession>A0A381Y086</accession>
<sequence length="265" mass="29545">MTKIIEIKKISKNIVLLTMSNKEINNNVSWDAVKQLSNALENARQSGSNIAILASGLKDHWFEHAWLTDLLAPYEDRETTAPAKYWFRLLNELTHPDLITIAAINGRTSGGGAEIGWACDFRIAEKKARFVQPEVDLNITTGIGGTSRVARLIGPVNTAELVMLGNEFTSKKMFKLGAINKVVDNGDSLNSAIEFAKELSKKPKDSLSLLKKILLESLEMPLSQALENEQKLFQTIVGTEKAIKKMQDVQKEYNDGKKPEDIKYQ</sequence>
<dbReference type="AlphaFoldDB" id="A0A381Y086"/>
<dbReference type="Pfam" id="PF00378">
    <property type="entry name" value="ECH_1"/>
    <property type="match status" value="1"/>
</dbReference>
<reference evidence="1" key="1">
    <citation type="submission" date="2018-05" db="EMBL/GenBank/DDBJ databases">
        <authorList>
            <person name="Lanie J.A."/>
            <person name="Ng W.-L."/>
            <person name="Kazmierczak K.M."/>
            <person name="Andrzejewski T.M."/>
            <person name="Davidsen T.M."/>
            <person name="Wayne K.J."/>
            <person name="Tettelin H."/>
            <person name="Glass J.I."/>
            <person name="Rusch D."/>
            <person name="Podicherti R."/>
            <person name="Tsui H.-C.T."/>
            <person name="Winkler M.E."/>
        </authorList>
    </citation>
    <scope>NUCLEOTIDE SEQUENCE</scope>
</reference>
<evidence type="ECO:0000313" key="1">
    <source>
        <dbReference type="EMBL" id="SVA70459.1"/>
    </source>
</evidence>
<name>A0A381Y086_9ZZZZ</name>
<dbReference type="PANTHER" id="PTHR11941">
    <property type="entry name" value="ENOYL-COA HYDRATASE-RELATED"/>
    <property type="match status" value="1"/>
</dbReference>
<dbReference type="InterPro" id="IPR001753">
    <property type="entry name" value="Enoyl-CoA_hydra/iso"/>
</dbReference>
<dbReference type="PANTHER" id="PTHR11941:SF54">
    <property type="entry name" value="ENOYL-COA HYDRATASE, MITOCHONDRIAL"/>
    <property type="match status" value="1"/>
</dbReference>
<proteinExistence type="predicted"/>
<dbReference type="Gene3D" id="3.90.226.10">
    <property type="entry name" value="2-enoyl-CoA Hydratase, Chain A, domain 1"/>
    <property type="match status" value="1"/>
</dbReference>
<evidence type="ECO:0008006" key="2">
    <source>
        <dbReference type="Google" id="ProtNLM"/>
    </source>
</evidence>
<dbReference type="GO" id="GO:0003824">
    <property type="term" value="F:catalytic activity"/>
    <property type="evidence" value="ECO:0007669"/>
    <property type="project" value="UniProtKB-ARBA"/>
</dbReference>
<dbReference type="SUPFAM" id="SSF52096">
    <property type="entry name" value="ClpP/crotonase"/>
    <property type="match status" value="1"/>
</dbReference>
<dbReference type="InterPro" id="IPR029045">
    <property type="entry name" value="ClpP/crotonase-like_dom_sf"/>
</dbReference>
<dbReference type="EMBL" id="UINC01017037">
    <property type="protein sequence ID" value="SVA70459.1"/>
    <property type="molecule type" value="Genomic_DNA"/>
</dbReference>